<dbReference type="InterPro" id="IPR029479">
    <property type="entry name" value="Nitroreductase"/>
</dbReference>
<evidence type="ECO:0000256" key="1">
    <source>
        <dbReference type="ARBA" id="ARBA00007118"/>
    </source>
</evidence>
<keyword evidence="2" id="KW-0560">Oxidoreductase</keyword>
<protein>
    <submittedName>
        <fullName evidence="4">Nitroreductase</fullName>
    </submittedName>
</protein>
<evidence type="ECO:0000259" key="3">
    <source>
        <dbReference type="Pfam" id="PF00881"/>
    </source>
</evidence>
<evidence type="ECO:0000256" key="2">
    <source>
        <dbReference type="ARBA" id="ARBA00023002"/>
    </source>
</evidence>
<evidence type="ECO:0000313" key="5">
    <source>
        <dbReference type="Proteomes" id="UP001239167"/>
    </source>
</evidence>
<organism evidence="4 5">
    <name type="scientific">Pectinatus haikarae</name>
    <dbReference type="NCBI Taxonomy" id="349096"/>
    <lineage>
        <taxon>Bacteria</taxon>
        <taxon>Bacillati</taxon>
        <taxon>Bacillota</taxon>
        <taxon>Negativicutes</taxon>
        <taxon>Selenomonadales</taxon>
        <taxon>Selenomonadaceae</taxon>
        <taxon>Pectinatus</taxon>
    </lineage>
</organism>
<gene>
    <name evidence="4" type="ORF">J2S01_002497</name>
</gene>
<dbReference type="Gene3D" id="3.40.109.10">
    <property type="entry name" value="NADH Oxidase"/>
    <property type="match status" value="1"/>
</dbReference>
<comment type="caution">
    <text evidence="4">The sequence shown here is derived from an EMBL/GenBank/DDBJ whole genome shotgun (WGS) entry which is preliminary data.</text>
</comment>
<evidence type="ECO:0000313" key="4">
    <source>
        <dbReference type="EMBL" id="MDQ0204764.1"/>
    </source>
</evidence>
<dbReference type="Proteomes" id="UP001239167">
    <property type="component" value="Unassembled WGS sequence"/>
</dbReference>
<dbReference type="PANTHER" id="PTHR43673">
    <property type="entry name" value="NAD(P)H NITROREDUCTASE YDGI-RELATED"/>
    <property type="match status" value="1"/>
</dbReference>
<sequence>MEFMDVIKKRHSIRKFKSEPVSQDAVESILEAGRLAPSASNLQAWRYIVVKDAEVRAKLAKASPVSFFSTAPVIIICCIDQEVMHSQGARYRELQEAGAFLGVSMPAKEVEELLKKKKLDEELVLRASLMFNAAISITHMDLRAVDLGLGTCWIGLYDGAVLKELLDIDDRYHVVNVLLVGHPDQAPSARPRLNKEELIIEEF</sequence>
<dbReference type="PANTHER" id="PTHR43673:SF10">
    <property type="entry name" value="NADH DEHYDROGENASE_NAD(P)H NITROREDUCTASE XCC3605-RELATED"/>
    <property type="match status" value="1"/>
</dbReference>
<dbReference type="SUPFAM" id="SSF55469">
    <property type="entry name" value="FMN-dependent nitroreductase-like"/>
    <property type="match status" value="1"/>
</dbReference>
<comment type="similarity">
    <text evidence="1">Belongs to the nitroreductase family.</text>
</comment>
<reference evidence="4 5" key="1">
    <citation type="submission" date="2023-07" db="EMBL/GenBank/DDBJ databases">
        <title>Genomic Encyclopedia of Type Strains, Phase IV (KMG-IV): sequencing the most valuable type-strain genomes for metagenomic binning, comparative biology and taxonomic classification.</title>
        <authorList>
            <person name="Goeker M."/>
        </authorList>
    </citation>
    <scope>NUCLEOTIDE SEQUENCE [LARGE SCALE GENOMIC DNA]</scope>
    <source>
        <strain evidence="4 5">DSM 16980</strain>
    </source>
</reference>
<dbReference type="EMBL" id="JAUSUE010000021">
    <property type="protein sequence ID" value="MDQ0204764.1"/>
    <property type="molecule type" value="Genomic_DNA"/>
</dbReference>
<dbReference type="Pfam" id="PF00881">
    <property type="entry name" value="Nitroreductase"/>
    <property type="match status" value="1"/>
</dbReference>
<accession>A0ABT9YCG3</accession>
<dbReference type="RefSeq" id="WP_196605678.1">
    <property type="nucleotide sequence ID" value="NZ_CP116940.1"/>
</dbReference>
<keyword evidence="5" id="KW-1185">Reference proteome</keyword>
<dbReference type="InterPro" id="IPR000415">
    <property type="entry name" value="Nitroreductase-like"/>
</dbReference>
<name>A0ABT9YCG3_9FIRM</name>
<proteinExistence type="inferred from homology"/>
<feature type="domain" description="Nitroreductase" evidence="3">
    <location>
        <begin position="7"/>
        <end position="182"/>
    </location>
</feature>